<dbReference type="Pfam" id="PF02080">
    <property type="entry name" value="TrkA_C"/>
    <property type="match status" value="2"/>
</dbReference>
<evidence type="ECO:0000256" key="1">
    <source>
        <dbReference type="ARBA" id="ARBA00004141"/>
    </source>
</evidence>
<comment type="subcellular location">
    <subcellularLocation>
        <location evidence="1">Membrane</location>
        <topology evidence="1">Multi-pass membrane protein</topology>
    </subcellularLocation>
</comment>
<dbReference type="PROSITE" id="PS51202">
    <property type="entry name" value="RCK_C"/>
    <property type="match status" value="2"/>
</dbReference>
<dbReference type="Pfam" id="PF03600">
    <property type="entry name" value="CitMHS"/>
    <property type="match status" value="1"/>
</dbReference>
<evidence type="ECO:0000256" key="7">
    <source>
        <dbReference type="SAM" id="Phobius"/>
    </source>
</evidence>
<keyword evidence="10" id="KW-1185">Reference proteome</keyword>
<evidence type="ECO:0000256" key="4">
    <source>
        <dbReference type="ARBA" id="ARBA00022737"/>
    </source>
</evidence>
<proteinExistence type="predicted"/>
<sequence>MDLAAAAPWQMWATFAIILVTIVLYALDRFSLELVSAGSLAAFLILFQLAPLVDENGRELLSPQVLFSGFASPALIAIMCLLIIGQGIFQSGAMELPTRYLVEAVDQRPAVVTVTIFALALAISAFLNDTPVVVMFIPIVSAIAAQGKIPASRLMMPLSFIALFGGMTTLIGSSTNILAAGSYTAITGRQIGFFDLTPLALVLGTAGIIYLATAGRLLLPRRLSPDEIRGERESKQFIAQIEITPGHPLVGKGAVSGLFPDLPDITVRMVQRGGQAILPPFDNFSFRPHDVVIVAATRQALTNLLKSTPEILDSMMAETTLDVEGAGARAQQLTMVEAVVAPGSRMIGRSIAQIGLHYQTNCVVIGIERRSRMIRAQMNTIRLEAGDVLLIVGPTSSVQALRADRDLLVLEWSMTGLPAIRHARTASAIFVGVVALAASGLAPIAVAAFIGAMAMVATGCLNVRQASRAIDRRIFLLIGSSLAMGAALEETGGALAIGGLIAMIGESLGPAALLSAIFIISAATTNVLSNNATAVLFTPIAVSAANLAGIDPEAAVLSVIYGANCPFATPIAYQTNLLVMTPGHYKFRDYIVVGGPLIVLMWIVYTIAAPFYFRMIGAI</sequence>
<keyword evidence="6 7" id="KW-0472">Membrane</keyword>
<keyword evidence="4" id="KW-0677">Repeat</keyword>
<name>A0A239PXS2_9PROT</name>
<feature type="transmembrane region" description="Helical" evidence="7">
    <location>
        <begin position="110"/>
        <end position="127"/>
    </location>
</feature>
<dbReference type="InterPro" id="IPR004680">
    <property type="entry name" value="Cit_transptr-like_dom"/>
</dbReference>
<evidence type="ECO:0000256" key="3">
    <source>
        <dbReference type="ARBA" id="ARBA00022692"/>
    </source>
</evidence>
<evidence type="ECO:0000256" key="5">
    <source>
        <dbReference type="ARBA" id="ARBA00022989"/>
    </source>
</evidence>
<dbReference type="PANTHER" id="PTHR43652">
    <property type="entry name" value="BASIC AMINO ACID ANTIPORTER YFCC-RELATED"/>
    <property type="match status" value="1"/>
</dbReference>
<feature type="transmembrane region" description="Helical" evidence="7">
    <location>
        <begin position="34"/>
        <end position="53"/>
    </location>
</feature>
<dbReference type="SUPFAM" id="SSF116726">
    <property type="entry name" value="TrkA C-terminal domain-like"/>
    <property type="match status" value="2"/>
</dbReference>
<dbReference type="InterPro" id="IPR036721">
    <property type="entry name" value="RCK_C_sf"/>
</dbReference>
<keyword evidence="3 7" id="KW-0812">Transmembrane</keyword>
<keyword evidence="5 7" id="KW-1133">Transmembrane helix</keyword>
<evidence type="ECO:0000259" key="8">
    <source>
        <dbReference type="PROSITE" id="PS51202"/>
    </source>
</evidence>
<keyword evidence="2" id="KW-0813">Transport</keyword>
<organism evidence="9 10">
    <name type="scientific">Amphiplicatus metriothermophilus</name>
    <dbReference type="NCBI Taxonomy" id="1519374"/>
    <lineage>
        <taxon>Bacteria</taxon>
        <taxon>Pseudomonadati</taxon>
        <taxon>Pseudomonadota</taxon>
        <taxon>Alphaproteobacteria</taxon>
        <taxon>Parvularculales</taxon>
        <taxon>Parvularculaceae</taxon>
        <taxon>Amphiplicatus</taxon>
    </lineage>
</organism>
<evidence type="ECO:0000256" key="6">
    <source>
        <dbReference type="ARBA" id="ARBA00023136"/>
    </source>
</evidence>
<dbReference type="RefSeq" id="WP_089412994.1">
    <property type="nucleotide sequence ID" value="NZ_FZQA01000007.1"/>
</dbReference>
<feature type="transmembrane region" description="Helical" evidence="7">
    <location>
        <begin position="65"/>
        <end position="89"/>
    </location>
</feature>
<feature type="transmembrane region" description="Helical" evidence="7">
    <location>
        <begin position="199"/>
        <end position="219"/>
    </location>
</feature>
<feature type="transmembrane region" description="Helical" evidence="7">
    <location>
        <begin position="508"/>
        <end position="528"/>
    </location>
</feature>
<dbReference type="AlphaFoldDB" id="A0A239PXS2"/>
<dbReference type="PANTHER" id="PTHR43652:SF2">
    <property type="entry name" value="BASIC AMINO ACID ANTIPORTER YFCC-RELATED"/>
    <property type="match status" value="1"/>
</dbReference>
<evidence type="ECO:0000313" key="9">
    <source>
        <dbReference type="EMBL" id="SNT75109.1"/>
    </source>
</evidence>
<dbReference type="InterPro" id="IPR051679">
    <property type="entry name" value="DASS-Related_Transporters"/>
</dbReference>
<dbReference type="EMBL" id="FZQA01000007">
    <property type="protein sequence ID" value="SNT75109.1"/>
    <property type="molecule type" value="Genomic_DNA"/>
</dbReference>
<dbReference type="GO" id="GO:0008324">
    <property type="term" value="F:monoatomic cation transmembrane transporter activity"/>
    <property type="evidence" value="ECO:0007669"/>
    <property type="project" value="InterPro"/>
</dbReference>
<feature type="transmembrane region" description="Helical" evidence="7">
    <location>
        <begin position="158"/>
        <end position="179"/>
    </location>
</feature>
<accession>A0A239PXS2</accession>
<dbReference type="OrthoDB" id="9809303at2"/>
<dbReference type="Gene3D" id="3.30.70.1450">
    <property type="entry name" value="Regulator of K+ conductance, C-terminal domain"/>
    <property type="match status" value="2"/>
</dbReference>
<dbReference type="GO" id="GO:0006813">
    <property type="term" value="P:potassium ion transport"/>
    <property type="evidence" value="ECO:0007669"/>
    <property type="project" value="InterPro"/>
</dbReference>
<feature type="transmembrane region" description="Helical" evidence="7">
    <location>
        <begin position="6"/>
        <end position="27"/>
    </location>
</feature>
<dbReference type="InterPro" id="IPR006037">
    <property type="entry name" value="RCK_C"/>
</dbReference>
<protein>
    <submittedName>
        <fullName evidence="9">Di- and tricarboxylate transporter</fullName>
    </submittedName>
</protein>
<feature type="transmembrane region" description="Helical" evidence="7">
    <location>
        <begin position="475"/>
        <end position="502"/>
    </location>
</feature>
<evidence type="ECO:0000256" key="2">
    <source>
        <dbReference type="ARBA" id="ARBA00022448"/>
    </source>
</evidence>
<feature type="transmembrane region" description="Helical" evidence="7">
    <location>
        <begin position="590"/>
        <end position="613"/>
    </location>
</feature>
<evidence type="ECO:0000313" key="10">
    <source>
        <dbReference type="Proteomes" id="UP000198346"/>
    </source>
</evidence>
<gene>
    <name evidence="9" type="ORF">SAMN06297382_2551</name>
</gene>
<feature type="domain" description="RCK C-terminal" evidence="8">
    <location>
        <begin position="321"/>
        <end position="407"/>
    </location>
</feature>
<dbReference type="GO" id="GO:0005886">
    <property type="term" value="C:plasma membrane"/>
    <property type="evidence" value="ECO:0007669"/>
    <property type="project" value="TreeGrafter"/>
</dbReference>
<reference evidence="9 10" key="1">
    <citation type="submission" date="2017-07" db="EMBL/GenBank/DDBJ databases">
        <authorList>
            <person name="Sun Z.S."/>
            <person name="Albrecht U."/>
            <person name="Echele G."/>
            <person name="Lee C.C."/>
        </authorList>
    </citation>
    <scope>NUCLEOTIDE SEQUENCE [LARGE SCALE GENOMIC DNA]</scope>
    <source>
        <strain evidence="9 10">CGMCC 1.12710</strain>
    </source>
</reference>
<dbReference type="Proteomes" id="UP000198346">
    <property type="component" value="Unassembled WGS sequence"/>
</dbReference>
<feature type="domain" description="RCK C-terminal" evidence="8">
    <location>
        <begin position="226"/>
        <end position="310"/>
    </location>
</feature>